<sequence>MIGTLLSSSCGLSTFLIPYFLKTNTKLDTFFQKSSSSYENKNTEHFSEEENKQLSLLNPLFENLKLSKEKAQELKKIKDEIIEKTFQSIFEAEKQLISFYEENLKTLNDLDSISQELSKQTTEKINLLIELNLLENLVSLLLEIKKLISSQGELLSKFICIIEHSEQKEKNNSQNCEKLNPSWIAWEPKNTSLISNSDGGGQQISSNLSNSSGLEAKKTLNDIKEKLKKKREELIEEFYKNAQLRTNLISKEINLISIRNINNDVILKLNLLTEKFANRIKNLQNKSNSEIEKLNNLRQKLEKVYEELQNLKKNIIDLQYFEGKFKNSICNNTKNTNANICKLNFQNKK</sequence>
<dbReference type="OrthoDB" id="403830at2"/>
<organism evidence="2 3">
    <name type="scientific">Mycoplasma parvum str. Indiana</name>
    <dbReference type="NCBI Taxonomy" id="1403316"/>
    <lineage>
        <taxon>Bacteria</taxon>
        <taxon>Bacillati</taxon>
        <taxon>Mycoplasmatota</taxon>
        <taxon>Mollicutes</taxon>
        <taxon>Mycoplasmataceae</taxon>
        <taxon>Mycoplasma</taxon>
    </lineage>
</organism>
<keyword evidence="1" id="KW-0175">Coiled coil</keyword>
<reference evidence="2 3" key="1">
    <citation type="journal article" date="2013" name="Genome Announc.">
        <title>Genome Sequence of Mycoplasma parvum (Formerly Eperythrozoon parvum), a Diminutive Hemoplasma of the Pig.</title>
        <authorList>
            <person name="do Nascimento N.C."/>
            <person name="Dos Santos A.P."/>
            <person name="Chu Y."/>
            <person name="Guimaraes A.M."/>
            <person name="Pagliaro A."/>
            <person name="Messick J.B."/>
        </authorList>
    </citation>
    <scope>NUCLEOTIDE SEQUENCE [LARGE SCALE GENOMIC DNA]</scope>
    <source>
        <strain evidence="2 3">Indiana</strain>
    </source>
</reference>
<dbReference type="KEGG" id="mpv:PRV_00385"/>
<evidence type="ECO:0000256" key="1">
    <source>
        <dbReference type="SAM" id="Coils"/>
    </source>
</evidence>
<evidence type="ECO:0000313" key="2">
    <source>
        <dbReference type="EMBL" id="AGX88852.1"/>
    </source>
</evidence>
<name>U5NBU3_9MOLU</name>
<evidence type="ECO:0000313" key="3">
    <source>
        <dbReference type="Proteomes" id="UP000017119"/>
    </source>
</evidence>
<dbReference type="EMBL" id="CP006771">
    <property type="protein sequence ID" value="AGX88852.1"/>
    <property type="molecule type" value="Genomic_DNA"/>
</dbReference>
<keyword evidence="3" id="KW-1185">Reference proteome</keyword>
<dbReference type="RefSeq" id="WP_022768867.1">
    <property type="nucleotide sequence ID" value="NC_022575.1"/>
</dbReference>
<dbReference type="AlphaFoldDB" id="U5NBU3"/>
<dbReference type="Proteomes" id="UP000017119">
    <property type="component" value="Chromosome"/>
</dbReference>
<gene>
    <name evidence="2" type="ORF">PRV_00385</name>
</gene>
<accession>U5NBU3</accession>
<proteinExistence type="predicted"/>
<dbReference type="HOGENOM" id="CLU_794156_0_0_14"/>
<feature type="coiled-coil region" evidence="1">
    <location>
        <begin position="280"/>
        <end position="318"/>
    </location>
</feature>
<protein>
    <submittedName>
        <fullName evidence="2">Uncharacterized protein</fullName>
    </submittedName>
</protein>
<dbReference type="PATRIC" id="fig|1403316.3.peg.61"/>